<gene>
    <name evidence="3" type="ORF">BN1209_0962</name>
</gene>
<sequence length="180" mass="19218">MKLNKYFYLLFICVLSFSSAASAASKAEIDTDVQFALTTFYNLSPGNKELASKAAGVLVFPTVMKAGFFVGGDYGEGALQIDGKTVDYYSTAAISFGLQLGAQSRSEVILFMDKDALENFRVHDGWAAGIDGSVAVIDSGAGKGINTETAKEPIIAFIFSNKGLMGNLSLEGSKFSKIYR</sequence>
<dbReference type="AlphaFoldDB" id="A0A0B7IUM0"/>
<dbReference type="KEGG" id="mbac:BN1209_0962"/>
<evidence type="ECO:0000313" key="3">
    <source>
        <dbReference type="EMBL" id="CEN56005.1"/>
    </source>
</evidence>
<protein>
    <recommendedName>
        <fullName evidence="2">Ysc84 actin-binding domain-containing protein</fullName>
    </recommendedName>
</protein>
<organism evidence="3 4">
    <name type="scientific">Candidatus Methylopumilus turicensis</name>
    <dbReference type="NCBI Taxonomy" id="1581680"/>
    <lineage>
        <taxon>Bacteria</taxon>
        <taxon>Pseudomonadati</taxon>
        <taxon>Pseudomonadota</taxon>
        <taxon>Betaproteobacteria</taxon>
        <taxon>Nitrosomonadales</taxon>
        <taxon>Methylophilaceae</taxon>
        <taxon>Candidatus Methylopumilus</taxon>
    </lineage>
</organism>
<accession>A0A0B7IUM0</accession>
<evidence type="ECO:0000259" key="2">
    <source>
        <dbReference type="Pfam" id="PF04366"/>
    </source>
</evidence>
<dbReference type="CDD" id="cd11524">
    <property type="entry name" value="SYLF"/>
    <property type="match status" value="1"/>
</dbReference>
<keyword evidence="4" id="KW-1185">Reference proteome</keyword>
<evidence type="ECO:0000256" key="1">
    <source>
        <dbReference type="SAM" id="SignalP"/>
    </source>
</evidence>
<proteinExistence type="predicted"/>
<dbReference type="OrthoDB" id="198978at2"/>
<dbReference type="InterPro" id="IPR007461">
    <property type="entry name" value="Ysc84_actin-binding"/>
</dbReference>
<evidence type="ECO:0000313" key="4">
    <source>
        <dbReference type="Proteomes" id="UP000056322"/>
    </source>
</evidence>
<dbReference type="EMBL" id="LN794158">
    <property type="protein sequence ID" value="CEN56005.1"/>
    <property type="molecule type" value="Genomic_DNA"/>
</dbReference>
<dbReference type="RefSeq" id="WP_045751187.1">
    <property type="nucleotide sequence ID" value="NZ_LN794158.1"/>
</dbReference>
<dbReference type="Pfam" id="PF04366">
    <property type="entry name" value="Ysc84"/>
    <property type="match status" value="1"/>
</dbReference>
<feature type="domain" description="Ysc84 actin-binding" evidence="2">
    <location>
        <begin position="93"/>
        <end position="176"/>
    </location>
</feature>
<feature type="chain" id="PRO_5002133232" description="Ysc84 actin-binding domain-containing protein" evidence="1">
    <location>
        <begin position="24"/>
        <end position="180"/>
    </location>
</feature>
<name>A0A0B7IUM0_9PROT</name>
<feature type="signal peptide" evidence="1">
    <location>
        <begin position="1"/>
        <end position="23"/>
    </location>
</feature>
<reference evidence="4" key="1">
    <citation type="submission" date="2014-12" db="EMBL/GenBank/DDBJ databases">
        <authorList>
            <person name="Salcher M.M."/>
        </authorList>
    </citation>
    <scope>NUCLEOTIDE SEQUENCE [LARGE SCALE GENOMIC DNA]</scope>
    <source>
        <strain evidence="4">MMS-10A-171</strain>
    </source>
</reference>
<keyword evidence="1" id="KW-0732">Signal</keyword>
<dbReference type="STRING" id="1581680.BN1209_0962"/>
<dbReference type="HOGENOM" id="CLU_100983_0_0_4"/>
<dbReference type="Proteomes" id="UP000056322">
    <property type="component" value="Chromosome 1"/>
</dbReference>